<organism evidence="8 9">
    <name type="scientific">Acidihalobacter aeolianus</name>
    <dbReference type="NCBI Taxonomy" id="2792603"/>
    <lineage>
        <taxon>Bacteria</taxon>
        <taxon>Pseudomonadati</taxon>
        <taxon>Pseudomonadota</taxon>
        <taxon>Gammaproteobacteria</taxon>
        <taxon>Chromatiales</taxon>
        <taxon>Ectothiorhodospiraceae</taxon>
        <taxon>Acidihalobacter</taxon>
    </lineage>
</organism>
<evidence type="ECO:0000313" key="8">
    <source>
        <dbReference type="EMBL" id="AOV16697.1"/>
    </source>
</evidence>
<name>A0A1D8K6U9_9GAMM</name>
<dbReference type="InterPro" id="IPR000182">
    <property type="entry name" value="GNAT_dom"/>
</dbReference>
<comment type="caution">
    <text evidence="5">Lacks conserved residue(s) required for the propagation of feature annotation.</text>
</comment>
<protein>
    <recommendedName>
        <fullName evidence="5 6">[Ribosomal protein bS18]-alanine N-acetyltransferase</fullName>
        <ecNumber evidence="5 6">2.3.1.266</ecNumber>
    </recommendedName>
</protein>
<dbReference type="NCBIfam" id="TIGR01575">
    <property type="entry name" value="rimI"/>
    <property type="match status" value="1"/>
</dbReference>
<evidence type="ECO:0000313" key="9">
    <source>
        <dbReference type="Proteomes" id="UP000095342"/>
    </source>
</evidence>
<dbReference type="SUPFAM" id="SSF55729">
    <property type="entry name" value="Acyl-CoA N-acyltransferases (Nat)"/>
    <property type="match status" value="1"/>
</dbReference>
<dbReference type="PANTHER" id="PTHR43420:SF51">
    <property type="entry name" value="PEPTIDYL-LYSINE N-ACETYLTRANSFERASE YIAC"/>
    <property type="match status" value="1"/>
</dbReference>
<dbReference type="HAMAP" id="MF_02210">
    <property type="entry name" value="RimI"/>
    <property type="match status" value="1"/>
</dbReference>
<evidence type="ECO:0000256" key="1">
    <source>
        <dbReference type="ARBA" id="ARBA00005395"/>
    </source>
</evidence>
<dbReference type="CDD" id="cd04301">
    <property type="entry name" value="NAT_SF"/>
    <property type="match status" value="1"/>
</dbReference>
<dbReference type="Gene3D" id="3.40.630.30">
    <property type="match status" value="1"/>
</dbReference>
<dbReference type="PROSITE" id="PS51186">
    <property type="entry name" value="GNAT"/>
    <property type="match status" value="1"/>
</dbReference>
<evidence type="ECO:0000259" key="7">
    <source>
        <dbReference type="PROSITE" id="PS51186"/>
    </source>
</evidence>
<feature type="domain" description="N-acetyltransferase" evidence="7">
    <location>
        <begin position="10"/>
        <end position="154"/>
    </location>
</feature>
<comment type="similarity">
    <text evidence="1 5 6">Belongs to the acetyltransferase family. RimI subfamily.</text>
</comment>
<keyword evidence="2 5" id="KW-0963">Cytoplasm</keyword>
<dbReference type="RefSeq" id="WP_070072282.1">
    <property type="nucleotide sequence ID" value="NZ_CP017448.1"/>
</dbReference>
<evidence type="ECO:0000256" key="2">
    <source>
        <dbReference type="ARBA" id="ARBA00022490"/>
    </source>
</evidence>
<evidence type="ECO:0000256" key="3">
    <source>
        <dbReference type="ARBA" id="ARBA00022679"/>
    </source>
</evidence>
<dbReference type="EMBL" id="CP017448">
    <property type="protein sequence ID" value="AOV16697.1"/>
    <property type="molecule type" value="Genomic_DNA"/>
</dbReference>
<feature type="active site" description="Proton acceptor" evidence="5">
    <location>
        <position position="111"/>
    </location>
</feature>
<dbReference type="GO" id="GO:0005737">
    <property type="term" value="C:cytoplasm"/>
    <property type="evidence" value="ECO:0007669"/>
    <property type="project" value="UniProtKB-SubCell"/>
</dbReference>
<sequence>MSTRPREALPKLRPLEVLDLDALMDIERRAYSHPWTEAIFRDCLRAGYTCWALDQRQLLIGYSVTSLAVGEYHILNLTVRPESQGRGHGRFLLRSLLNWAKTHGAENAFLEVRPSNRTALNLYLSEGFNEVGLRKAYYPSHRGREDALVMARAL</sequence>
<dbReference type="InterPro" id="IPR016181">
    <property type="entry name" value="Acyl_CoA_acyltransferase"/>
</dbReference>
<dbReference type="PANTHER" id="PTHR43420">
    <property type="entry name" value="ACETYLTRANSFERASE"/>
    <property type="match status" value="1"/>
</dbReference>
<reference evidence="8 9" key="1">
    <citation type="submission" date="2016-09" db="EMBL/GenBank/DDBJ databases">
        <title>Acidihalobacter prosperus V6 (DSM14174).</title>
        <authorList>
            <person name="Khaleque H.N."/>
            <person name="Ramsay J.P."/>
            <person name="Murphy R.J.T."/>
            <person name="Kaksonen A.H."/>
            <person name="Boxall N.J."/>
            <person name="Watkin E.L.J."/>
        </authorList>
    </citation>
    <scope>NUCLEOTIDE SEQUENCE [LARGE SCALE GENOMIC DNA]</scope>
    <source>
        <strain evidence="8 9">V6</strain>
    </source>
</reference>
<dbReference type="InterPro" id="IPR043690">
    <property type="entry name" value="RimI"/>
</dbReference>
<dbReference type="KEGG" id="aaeo:BJI67_06140"/>
<comment type="subcellular location">
    <subcellularLocation>
        <location evidence="5 6">Cytoplasm</location>
    </subcellularLocation>
</comment>
<keyword evidence="4 5" id="KW-0012">Acyltransferase</keyword>
<comment type="function">
    <text evidence="5 6">Acetylates the N-terminal alanine of ribosomal protein bS18.</text>
</comment>
<dbReference type="GO" id="GO:0008999">
    <property type="term" value="F:protein-N-terminal-alanine acetyltransferase activity"/>
    <property type="evidence" value="ECO:0007669"/>
    <property type="project" value="UniProtKB-UniRule"/>
</dbReference>
<comment type="catalytic activity">
    <reaction evidence="5 6">
        <text>N-terminal L-alanyl-[ribosomal protein bS18] + acetyl-CoA = N-terminal N(alpha)-acetyl-L-alanyl-[ribosomal protein bS18] + CoA + H(+)</text>
        <dbReference type="Rhea" id="RHEA:43756"/>
        <dbReference type="Rhea" id="RHEA-COMP:10676"/>
        <dbReference type="Rhea" id="RHEA-COMP:10677"/>
        <dbReference type="ChEBI" id="CHEBI:15378"/>
        <dbReference type="ChEBI" id="CHEBI:57287"/>
        <dbReference type="ChEBI" id="CHEBI:57288"/>
        <dbReference type="ChEBI" id="CHEBI:64718"/>
        <dbReference type="ChEBI" id="CHEBI:83683"/>
        <dbReference type="EC" id="2.3.1.266"/>
    </reaction>
</comment>
<feature type="active site" description="Proton donor" evidence="5">
    <location>
        <position position="123"/>
    </location>
</feature>
<gene>
    <name evidence="5" type="primary">rimI</name>
    <name evidence="8" type="ORF">BJI67_06140</name>
</gene>
<keyword evidence="9" id="KW-1185">Reference proteome</keyword>
<evidence type="ECO:0000256" key="6">
    <source>
        <dbReference type="RuleBase" id="RU363094"/>
    </source>
</evidence>
<dbReference type="Pfam" id="PF00583">
    <property type="entry name" value="Acetyltransf_1"/>
    <property type="match status" value="1"/>
</dbReference>
<dbReference type="AlphaFoldDB" id="A0A1D8K6U9"/>
<dbReference type="InterPro" id="IPR006464">
    <property type="entry name" value="AcTrfase_RimI/Ard1"/>
</dbReference>
<dbReference type="InterPro" id="IPR050680">
    <property type="entry name" value="YpeA/RimI_acetyltransf"/>
</dbReference>
<proteinExistence type="inferred from homology"/>
<feature type="binding site" evidence="5">
    <location>
        <position position="116"/>
    </location>
    <ligand>
        <name>acetyl-CoA</name>
        <dbReference type="ChEBI" id="CHEBI:57288"/>
    </ligand>
</feature>
<dbReference type="EC" id="2.3.1.266" evidence="5 6"/>
<keyword evidence="3 5" id="KW-0808">Transferase</keyword>
<dbReference type="Proteomes" id="UP000095342">
    <property type="component" value="Chromosome"/>
</dbReference>
<evidence type="ECO:0000256" key="5">
    <source>
        <dbReference type="HAMAP-Rule" id="MF_02210"/>
    </source>
</evidence>
<accession>A0A1D8K6U9</accession>
<evidence type="ECO:0000256" key="4">
    <source>
        <dbReference type="ARBA" id="ARBA00023315"/>
    </source>
</evidence>